<dbReference type="STRING" id="1198245.SAMN05444858_101369"/>
<protein>
    <recommendedName>
        <fullName evidence="4">Peptidase MA superfamily</fullName>
    </recommendedName>
</protein>
<dbReference type="OrthoDB" id="5171966at2"/>
<dbReference type="EMBL" id="FTNF01000001">
    <property type="protein sequence ID" value="SIQ16809.1"/>
    <property type="molecule type" value="Genomic_DNA"/>
</dbReference>
<evidence type="ECO:0008006" key="4">
    <source>
        <dbReference type="Google" id="ProtNLM"/>
    </source>
</evidence>
<keyword evidence="1" id="KW-0812">Transmembrane</keyword>
<dbReference type="RefSeq" id="WP_076466791.1">
    <property type="nucleotide sequence ID" value="NZ_FTNF01000001.1"/>
</dbReference>
<evidence type="ECO:0000313" key="3">
    <source>
        <dbReference type="Proteomes" id="UP000186004"/>
    </source>
</evidence>
<feature type="transmembrane region" description="Helical" evidence="1">
    <location>
        <begin position="16"/>
        <end position="37"/>
    </location>
</feature>
<evidence type="ECO:0000313" key="2">
    <source>
        <dbReference type="EMBL" id="SIQ16809.1"/>
    </source>
</evidence>
<sequence>MTDGLDEAAPRRIRPLWTVLTLVVLLLFTCGVPAALLTAAIREPDGRAVVQRAGSPAGDPATRAARDLAARIAAALERQSAALLAGDQAGFLAVAEPTAHADLRRRFNALRALQVSTWRAEVTGLPTALPDRPGEWRMLVRFQYCFAAPGCRPSPVLAGTRWRDAGQQPRLVAVEESKSAETGTRPWEVDELVVSTGARTTVATTPALRGKLPALLAQAEAAAKVADRYAVAGSPPDRYRIYYAGRAEWERWYGGGRPKWTGGYAVNVGGGHHEVVINADGTTAAGLDDLLRHELTHAASLPEQGYPGKATWWLVEGLAEYAGSDGQPVSRYQGLAQVRELVRGGWNGRLDGLAPDDDAPAARVAGSYGLGYLAVRHLVDRFGEQRLLAFVAAVLHDRTPPEQAAEQVFGEAWSALHSQCVAYIRTLAA</sequence>
<name>A0A1N6QJM9_9ACTN</name>
<accession>A0A1N6QJM9</accession>
<proteinExistence type="predicted"/>
<dbReference type="AlphaFoldDB" id="A0A1N6QJM9"/>
<gene>
    <name evidence="2" type="ORF">SAMN05444858_101369</name>
</gene>
<dbReference type="Proteomes" id="UP000186004">
    <property type="component" value="Unassembled WGS sequence"/>
</dbReference>
<keyword evidence="1" id="KW-1133">Transmembrane helix</keyword>
<evidence type="ECO:0000256" key="1">
    <source>
        <dbReference type="SAM" id="Phobius"/>
    </source>
</evidence>
<reference evidence="2 3" key="1">
    <citation type="submission" date="2017-01" db="EMBL/GenBank/DDBJ databases">
        <authorList>
            <person name="Mah S.A."/>
            <person name="Swanson W.J."/>
            <person name="Moy G.W."/>
            <person name="Vacquier V.D."/>
        </authorList>
    </citation>
    <scope>NUCLEOTIDE SEQUENCE [LARGE SCALE GENOMIC DNA]</scope>
    <source>
        <strain evidence="2 3">DSM 45758</strain>
    </source>
</reference>
<organism evidence="2 3">
    <name type="scientific">Micromonospora avicenniae</name>
    <dbReference type="NCBI Taxonomy" id="1198245"/>
    <lineage>
        <taxon>Bacteria</taxon>
        <taxon>Bacillati</taxon>
        <taxon>Actinomycetota</taxon>
        <taxon>Actinomycetes</taxon>
        <taxon>Micromonosporales</taxon>
        <taxon>Micromonosporaceae</taxon>
        <taxon>Micromonospora</taxon>
    </lineage>
</organism>
<keyword evidence="1" id="KW-0472">Membrane</keyword>
<keyword evidence="3" id="KW-1185">Reference proteome</keyword>